<dbReference type="AlphaFoldDB" id="A0A427A5T7"/>
<evidence type="ECO:0000256" key="1">
    <source>
        <dbReference type="ARBA" id="ARBA00010230"/>
    </source>
</evidence>
<dbReference type="SUPFAM" id="SSF54236">
    <property type="entry name" value="Ubiquitin-like"/>
    <property type="match status" value="1"/>
</dbReference>
<evidence type="ECO:0000256" key="3">
    <source>
        <dbReference type="ARBA" id="ARBA00022499"/>
    </source>
</evidence>
<comment type="similarity">
    <text evidence="1">Belongs to the UFM1 family.</text>
</comment>
<dbReference type="PANTHER" id="PTHR15825:SF0">
    <property type="entry name" value="UBIQUITIN-FOLD MODIFIER 1"/>
    <property type="match status" value="1"/>
</dbReference>
<keyword evidence="4" id="KW-0833">Ubl conjugation pathway</keyword>
<dbReference type="Proteomes" id="UP000287651">
    <property type="component" value="Unassembled WGS sequence"/>
</dbReference>
<evidence type="ECO:0000313" key="6">
    <source>
        <dbReference type="Proteomes" id="UP000287651"/>
    </source>
</evidence>
<proteinExistence type="inferred from homology"/>
<dbReference type="EMBL" id="AMZH03003659">
    <property type="protein sequence ID" value="RRT71605.1"/>
    <property type="molecule type" value="Genomic_DNA"/>
</dbReference>
<keyword evidence="3" id="KW-1017">Isopeptide bond</keyword>
<evidence type="ECO:0000256" key="4">
    <source>
        <dbReference type="ARBA" id="ARBA00022786"/>
    </source>
</evidence>
<dbReference type="Gene3D" id="3.10.20.90">
    <property type="entry name" value="Phosphatidylinositol 3-kinase Catalytic Subunit, Chain A, domain 1"/>
    <property type="match status" value="1"/>
</dbReference>
<reference evidence="5 6" key="1">
    <citation type="journal article" date="2014" name="Agronomy (Basel)">
        <title>A Draft Genome Sequence for Ensete ventricosum, the Drought-Tolerant Tree Against Hunger.</title>
        <authorList>
            <person name="Harrison J."/>
            <person name="Moore K.A."/>
            <person name="Paszkiewicz K."/>
            <person name="Jones T."/>
            <person name="Grant M."/>
            <person name="Ambacheew D."/>
            <person name="Muzemil S."/>
            <person name="Studholme D.J."/>
        </authorList>
    </citation>
    <scope>NUCLEOTIDE SEQUENCE [LARGE SCALE GENOMIC DNA]</scope>
</reference>
<comment type="caution">
    <text evidence="5">The sequence shown here is derived from an EMBL/GenBank/DDBJ whole genome shotgun (WGS) entry which is preliminary data.</text>
</comment>
<dbReference type="GO" id="GO:0005737">
    <property type="term" value="C:cytoplasm"/>
    <property type="evidence" value="ECO:0007669"/>
    <property type="project" value="TreeGrafter"/>
</dbReference>
<sequence>MASTGGGKVLFNVILTSDPKLPYKVFSVPEPAPLHCGAKIRRGGVQGPPSDQRHHHQWYKSTLYNVLFSLVDGVGINPQQRAGTLS</sequence>
<gene>
    <name evidence="5" type="ORF">B296_00003110</name>
</gene>
<name>A0A427A5T7_ENSVE</name>
<evidence type="ECO:0000256" key="2">
    <source>
        <dbReference type="ARBA" id="ARBA00015319"/>
    </source>
</evidence>
<dbReference type="PANTHER" id="PTHR15825">
    <property type="entry name" value="UBIQUITIN-FOLD MODIFIER 1"/>
    <property type="match status" value="1"/>
</dbReference>
<organism evidence="5 6">
    <name type="scientific">Ensete ventricosum</name>
    <name type="common">Abyssinian banana</name>
    <name type="synonym">Musa ensete</name>
    <dbReference type="NCBI Taxonomy" id="4639"/>
    <lineage>
        <taxon>Eukaryota</taxon>
        <taxon>Viridiplantae</taxon>
        <taxon>Streptophyta</taxon>
        <taxon>Embryophyta</taxon>
        <taxon>Tracheophyta</taxon>
        <taxon>Spermatophyta</taxon>
        <taxon>Magnoliopsida</taxon>
        <taxon>Liliopsida</taxon>
        <taxon>Zingiberales</taxon>
        <taxon>Musaceae</taxon>
        <taxon>Ensete</taxon>
    </lineage>
</organism>
<dbReference type="GO" id="GO:0005634">
    <property type="term" value="C:nucleus"/>
    <property type="evidence" value="ECO:0007669"/>
    <property type="project" value="TreeGrafter"/>
</dbReference>
<dbReference type="InterPro" id="IPR029071">
    <property type="entry name" value="Ubiquitin-like_domsf"/>
</dbReference>
<accession>A0A427A5T7</accession>
<protein>
    <recommendedName>
        <fullName evidence="2">Ubiquitin-fold modifier 1</fullName>
    </recommendedName>
</protein>
<dbReference type="GO" id="GO:1990592">
    <property type="term" value="P:protein K69-linked ufmylation"/>
    <property type="evidence" value="ECO:0007669"/>
    <property type="project" value="TreeGrafter"/>
</dbReference>
<dbReference type="Pfam" id="PF03671">
    <property type="entry name" value="Ufm1"/>
    <property type="match status" value="1"/>
</dbReference>
<dbReference type="InterPro" id="IPR005375">
    <property type="entry name" value="UFM1"/>
</dbReference>
<evidence type="ECO:0000313" key="5">
    <source>
        <dbReference type="EMBL" id="RRT71605.1"/>
    </source>
</evidence>